<organism evidence="5 6">
    <name type="scientific">Flavobacterium aquariorum</name>
    <dbReference type="NCBI Taxonomy" id="2217670"/>
    <lineage>
        <taxon>Bacteria</taxon>
        <taxon>Pseudomonadati</taxon>
        <taxon>Bacteroidota</taxon>
        <taxon>Flavobacteriia</taxon>
        <taxon>Flavobacteriales</taxon>
        <taxon>Flavobacteriaceae</taxon>
        <taxon>Flavobacterium</taxon>
    </lineage>
</organism>
<comment type="caution">
    <text evidence="5">The sequence shown here is derived from an EMBL/GenBank/DDBJ whole genome shotgun (WGS) entry which is preliminary data.</text>
</comment>
<gene>
    <name evidence="5" type="ORF">DOS84_10130</name>
</gene>
<dbReference type="InterPro" id="IPR036428">
    <property type="entry name" value="PCD_sf"/>
</dbReference>
<accession>A0A2W7UEZ6</accession>
<dbReference type="InterPro" id="IPR001533">
    <property type="entry name" value="Pterin_deHydtase"/>
</dbReference>
<comment type="similarity">
    <text evidence="2 4">Belongs to the pterin-4-alpha-carbinolamine dehydratase family.</text>
</comment>
<dbReference type="Proteomes" id="UP000249177">
    <property type="component" value="Unassembled WGS sequence"/>
</dbReference>
<evidence type="ECO:0000313" key="6">
    <source>
        <dbReference type="Proteomes" id="UP000249177"/>
    </source>
</evidence>
<evidence type="ECO:0000256" key="2">
    <source>
        <dbReference type="ARBA" id="ARBA00006472"/>
    </source>
</evidence>
<reference evidence="5 6" key="1">
    <citation type="submission" date="2018-06" db="EMBL/GenBank/DDBJ databases">
        <title>Flavobacterium sp IMCC34762, genome.</title>
        <authorList>
            <person name="Joung Y."/>
            <person name="Cho J."/>
            <person name="Song J."/>
        </authorList>
    </citation>
    <scope>NUCLEOTIDE SEQUENCE [LARGE SCALE GENOMIC DNA]</scope>
    <source>
        <strain evidence="5 6">IMCC34762</strain>
    </source>
</reference>
<dbReference type="Pfam" id="PF01329">
    <property type="entry name" value="Pterin_4a"/>
    <property type="match status" value="1"/>
</dbReference>
<evidence type="ECO:0000256" key="4">
    <source>
        <dbReference type="HAMAP-Rule" id="MF_00434"/>
    </source>
</evidence>
<keyword evidence="3 4" id="KW-0456">Lyase</keyword>
<dbReference type="RefSeq" id="WP_111409990.1">
    <property type="nucleotide sequence ID" value="NZ_QKXH01000005.1"/>
</dbReference>
<sequence>MQTYNEESASPFLENLKDWHFKKNAIEKDFKFKNFTQALGFIVQVGVLAEKMNHHPELFNVYNKVNIRLNTHDSGGVTTKDFELAGQIESLFQ</sequence>
<evidence type="ECO:0000313" key="5">
    <source>
        <dbReference type="EMBL" id="PZX93747.1"/>
    </source>
</evidence>
<dbReference type="PANTHER" id="PTHR12599:SF0">
    <property type="entry name" value="PTERIN-4-ALPHA-CARBINOLAMINE DEHYDRATASE"/>
    <property type="match status" value="1"/>
</dbReference>
<proteinExistence type="inferred from homology"/>
<dbReference type="PANTHER" id="PTHR12599">
    <property type="entry name" value="PTERIN-4-ALPHA-CARBINOLAMINE DEHYDRATASE"/>
    <property type="match status" value="1"/>
</dbReference>
<dbReference type="GO" id="GO:0006729">
    <property type="term" value="P:tetrahydrobiopterin biosynthetic process"/>
    <property type="evidence" value="ECO:0007669"/>
    <property type="project" value="InterPro"/>
</dbReference>
<dbReference type="Gene3D" id="3.30.1360.20">
    <property type="entry name" value="Transcriptional coactivator/pterin dehydratase"/>
    <property type="match status" value="1"/>
</dbReference>
<evidence type="ECO:0000256" key="3">
    <source>
        <dbReference type="ARBA" id="ARBA00023239"/>
    </source>
</evidence>
<dbReference type="NCBIfam" id="NF002017">
    <property type="entry name" value="PRK00823.1-2"/>
    <property type="match status" value="1"/>
</dbReference>
<evidence type="ECO:0000256" key="1">
    <source>
        <dbReference type="ARBA" id="ARBA00001554"/>
    </source>
</evidence>
<dbReference type="HAMAP" id="MF_00434">
    <property type="entry name" value="Pterin_4_alpha"/>
    <property type="match status" value="1"/>
</dbReference>
<comment type="catalytic activity">
    <reaction evidence="1 4">
        <text>(4aS,6R)-4a-hydroxy-L-erythro-5,6,7,8-tetrahydrobiopterin = (6R)-L-erythro-6,7-dihydrobiopterin + H2O</text>
        <dbReference type="Rhea" id="RHEA:11920"/>
        <dbReference type="ChEBI" id="CHEBI:15377"/>
        <dbReference type="ChEBI" id="CHEBI:15642"/>
        <dbReference type="ChEBI" id="CHEBI:43120"/>
        <dbReference type="EC" id="4.2.1.96"/>
    </reaction>
</comment>
<dbReference type="EC" id="4.2.1.96" evidence="4"/>
<dbReference type="AlphaFoldDB" id="A0A2W7UEZ6"/>
<dbReference type="OrthoDB" id="9794987at2"/>
<protein>
    <recommendedName>
        <fullName evidence="4">Putative pterin-4-alpha-carbinolamine dehydratase</fullName>
        <shortName evidence="4">PHS</shortName>
        <ecNumber evidence="4">4.2.1.96</ecNumber>
    </recommendedName>
    <alternativeName>
        <fullName evidence="4">4-alpha-hydroxy-tetrahydropterin dehydratase</fullName>
    </alternativeName>
    <alternativeName>
        <fullName evidence="4">Pterin carbinolamine dehydratase</fullName>
        <shortName evidence="4">PCD</shortName>
    </alternativeName>
</protein>
<keyword evidence="6" id="KW-1185">Reference proteome</keyword>
<dbReference type="NCBIfam" id="NF002018">
    <property type="entry name" value="PRK00823.1-3"/>
    <property type="match status" value="1"/>
</dbReference>
<dbReference type="GO" id="GO:0008124">
    <property type="term" value="F:4-alpha-hydroxytetrahydrobiopterin dehydratase activity"/>
    <property type="evidence" value="ECO:0007669"/>
    <property type="project" value="UniProtKB-UniRule"/>
</dbReference>
<dbReference type="SUPFAM" id="SSF55248">
    <property type="entry name" value="PCD-like"/>
    <property type="match status" value="1"/>
</dbReference>
<dbReference type="EMBL" id="QKXH01000005">
    <property type="protein sequence ID" value="PZX93747.1"/>
    <property type="molecule type" value="Genomic_DNA"/>
</dbReference>
<name>A0A2W7UEZ6_9FLAO</name>